<dbReference type="EMBL" id="JARRAG010000001">
    <property type="protein sequence ID" value="MDG3003070.1"/>
    <property type="molecule type" value="Genomic_DNA"/>
</dbReference>
<dbReference type="Gene3D" id="3.40.50.300">
    <property type="entry name" value="P-loop containing nucleotide triphosphate hydrolases"/>
    <property type="match status" value="1"/>
</dbReference>
<protein>
    <recommendedName>
        <fullName evidence="4">Chromosome partition protein Smc</fullName>
    </recommendedName>
</protein>
<proteinExistence type="predicted"/>
<evidence type="ECO:0000313" key="3">
    <source>
        <dbReference type="Proteomes" id="UP001216907"/>
    </source>
</evidence>
<dbReference type="RefSeq" id="WP_277859427.1">
    <property type="nucleotide sequence ID" value="NZ_JARRAG010000001.1"/>
</dbReference>
<organism evidence="2 3">
    <name type="scientific">Paludisphaera mucosa</name>
    <dbReference type="NCBI Taxonomy" id="3030827"/>
    <lineage>
        <taxon>Bacteria</taxon>
        <taxon>Pseudomonadati</taxon>
        <taxon>Planctomycetota</taxon>
        <taxon>Planctomycetia</taxon>
        <taxon>Isosphaerales</taxon>
        <taxon>Isosphaeraceae</taxon>
        <taxon>Paludisphaera</taxon>
    </lineage>
</organism>
<keyword evidence="1" id="KW-0175">Coiled coil</keyword>
<evidence type="ECO:0000256" key="1">
    <source>
        <dbReference type="SAM" id="Coils"/>
    </source>
</evidence>
<dbReference type="InterPro" id="IPR027417">
    <property type="entry name" value="P-loop_NTPase"/>
</dbReference>
<feature type="coiled-coil region" evidence="1">
    <location>
        <begin position="446"/>
        <end position="481"/>
    </location>
</feature>
<evidence type="ECO:0008006" key="4">
    <source>
        <dbReference type="Google" id="ProtNLM"/>
    </source>
</evidence>
<reference evidence="2 3" key="1">
    <citation type="submission" date="2023-03" db="EMBL/GenBank/DDBJ databases">
        <title>Paludisphaera mucosa sp. nov. a novel planctomycete from northern fen.</title>
        <authorList>
            <person name="Ivanova A."/>
        </authorList>
    </citation>
    <scope>NUCLEOTIDE SEQUENCE [LARGE SCALE GENOMIC DNA]</scope>
    <source>
        <strain evidence="2 3">Pla2</strain>
    </source>
</reference>
<dbReference type="Proteomes" id="UP001216907">
    <property type="component" value="Unassembled WGS sequence"/>
</dbReference>
<comment type="caution">
    <text evidence="2">The sequence shown here is derived from an EMBL/GenBank/DDBJ whole genome shotgun (WGS) entry which is preliminary data.</text>
</comment>
<dbReference type="SUPFAM" id="SSF52540">
    <property type="entry name" value="P-loop containing nucleoside triphosphate hydrolases"/>
    <property type="match status" value="1"/>
</dbReference>
<evidence type="ECO:0000313" key="2">
    <source>
        <dbReference type="EMBL" id="MDG3003070.1"/>
    </source>
</evidence>
<name>A0ABT6F6Q1_9BACT</name>
<sequence length="532" mass="60650">MDEPKRKLVVLLCMHRSGSSLTANILHKLGMSLGPFELIAAAPSNPYGHFESIPFHSLNRRIQEWAYGFADDVPDDPRVLARFLQERAAWPTDRALPEEWVDEAERITRVLIESGPVSGFKDPRTVLVWPFWRKVFERIENVQIVAASLLRSPHEIAMSLCTRSRGNMPYWNALDVVGVHLDRMKVVADEQAATSHVVRFGTASFWDDTKQLAEACGLPWNDAIVRSVYDPSCVHHQPAAVAHASQVTLNALGSDAWADVDTAANAERLAADARKYESTTHSQLTSTRNELGKTIVQLRQAEHAFNEANAQVNEQGLKCVLMEREVTATQQALAESEKGFQLARTCLEQTEKHLARVMETLVSNQERRVQAEQMLAHTQGVLAFTEQALAESQRRVADAHDHQERLLTSFQQTYQTAQADHDQDRRRWQADRARAEEVRQADRARGEEVHNQLVELQETMVRKEQQLVRSLEREEKRWLENVALRRRIDKFESNALIGVAVKGRRQIKQFWLRLRHTGPNGEPRSTRVDRPM</sequence>
<gene>
    <name evidence="2" type="ORF">PZE19_04765</name>
</gene>
<accession>A0ABT6F6Q1</accession>
<keyword evidence="3" id="KW-1185">Reference proteome</keyword>